<organism evidence="1">
    <name type="scientific">marine sediment metagenome</name>
    <dbReference type="NCBI Taxonomy" id="412755"/>
    <lineage>
        <taxon>unclassified sequences</taxon>
        <taxon>metagenomes</taxon>
        <taxon>ecological metagenomes</taxon>
    </lineage>
</organism>
<proteinExistence type="predicted"/>
<name>X1EY78_9ZZZZ</name>
<evidence type="ECO:0000313" key="1">
    <source>
        <dbReference type="EMBL" id="GAH37502.1"/>
    </source>
</evidence>
<gene>
    <name evidence="1" type="ORF">S03H2_13454</name>
</gene>
<dbReference type="EMBL" id="BARU01006832">
    <property type="protein sequence ID" value="GAH37502.1"/>
    <property type="molecule type" value="Genomic_DNA"/>
</dbReference>
<comment type="caution">
    <text evidence="1">The sequence shown here is derived from an EMBL/GenBank/DDBJ whole genome shotgun (WGS) entry which is preliminary data.</text>
</comment>
<dbReference type="AlphaFoldDB" id="X1EY78"/>
<feature type="non-terminal residue" evidence="1">
    <location>
        <position position="57"/>
    </location>
</feature>
<accession>X1EY78</accession>
<protein>
    <submittedName>
        <fullName evidence="1">Uncharacterized protein</fullName>
    </submittedName>
</protein>
<sequence>MKEYTRVPKTCPFCKQDPLVKIQEVSDRIDNVEYIRHFNCPYCEKKVELRMLEYFHP</sequence>
<reference evidence="1" key="1">
    <citation type="journal article" date="2014" name="Front. Microbiol.">
        <title>High frequency of phylogenetically diverse reductive dehalogenase-homologous genes in deep subseafloor sedimentary metagenomes.</title>
        <authorList>
            <person name="Kawai M."/>
            <person name="Futagami T."/>
            <person name="Toyoda A."/>
            <person name="Takaki Y."/>
            <person name="Nishi S."/>
            <person name="Hori S."/>
            <person name="Arai W."/>
            <person name="Tsubouchi T."/>
            <person name="Morono Y."/>
            <person name="Uchiyama I."/>
            <person name="Ito T."/>
            <person name="Fujiyama A."/>
            <person name="Inagaki F."/>
            <person name="Takami H."/>
        </authorList>
    </citation>
    <scope>NUCLEOTIDE SEQUENCE</scope>
    <source>
        <strain evidence="1">Expedition CK06-06</strain>
    </source>
</reference>